<dbReference type="AlphaFoldDB" id="A0A1X7NWB9"/>
<proteinExistence type="predicted"/>
<keyword evidence="1" id="KW-0812">Transmembrane</keyword>
<organism evidence="2 3">
    <name type="scientific">Mesorhizobium australicum</name>
    <dbReference type="NCBI Taxonomy" id="536018"/>
    <lineage>
        <taxon>Bacteria</taxon>
        <taxon>Pseudomonadati</taxon>
        <taxon>Pseudomonadota</taxon>
        <taxon>Alphaproteobacteria</taxon>
        <taxon>Hyphomicrobiales</taxon>
        <taxon>Phyllobacteriaceae</taxon>
        <taxon>Mesorhizobium</taxon>
    </lineage>
</organism>
<keyword evidence="1" id="KW-0472">Membrane</keyword>
<dbReference type="RefSeq" id="WP_280174844.1">
    <property type="nucleotide sequence ID" value="NZ_FXBL01000004.1"/>
</dbReference>
<evidence type="ECO:0000256" key="1">
    <source>
        <dbReference type="SAM" id="Phobius"/>
    </source>
</evidence>
<name>A0A1X7NWB9_9HYPH</name>
<keyword evidence="3" id="KW-1185">Reference proteome</keyword>
<evidence type="ECO:0000313" key="3">
    <source>
        <dbReference type="Proteomes" id="UP000193083"/>
    </source>
</evidence>
<evidence type="ECO:0000313" key="2">
    <source>
        <dbReference type="EMBL" id="SMH42170.1"/>
    </source>
</evidence>
<dbReference type="EMBL" id="FXBL01000004">
    <property type="protein sequence ID" value="SMH42170.1"/>
    <property type="molecule type" value="Genomic_DNA"/>
</dbReference>
<keyword evidence="1" id="KW-1133">Transmembrane helix</keyword>
<protein>
    <submittedName>
        <fullName evidence="2">Uncharacterized protein</fullName>
    </submittedName>
</protein>
<accession>A0A1X7NWB9</accession>
<dbReference type="Proteomes" id="UP000193083">
    <property type="component" value="Unassembled WGS sequence"/>
</dbReference>
<gene>
    <name evidence="2" type="ORF">SAMN02982922_2705</name>
</gene>
<feature type="transmembrane region" description="Helical" evidence="1">
    <location>
        <begin position="21"/>
        <end position="42"/>
    </location>
</feature>
<reference evidence="2 3" key="1">
    <citation type="submission" date="2017-04" db="EMBL/GenBank/DDBJ databases">
        <authorList>
            <person name="Afonso C.L."/>
            <person name="Miller P.J."/>
            <person name="Scott M.A."/>
            <person name="Spackman E."/>
            <person name="Goraichik I."/>
            <person name="Dimitrov K.M."/>
            <person name="Suarez D.L."/>
            <person name="Swayne D.E."/>
        </authorList>
    </citation>
    <scope>NUCLEOTIDE SEQUENCE [LARGE SCALE GENOMIC DNA]</scope>
    <source>
        <strain evidence="2 3">B5P</strain>
    </source>
</reference>
<sequence>MNRTIADRIEARRKAHSFLNACVLVGSILAAFVMGAASMLGAF</sequence>